<accession>A0AAW1Q038</accession>
<dbReference type="PANTHER" id="PTHR14614:SF132">
    <property type="entry name" value="PROTEIN-LYSINE METHYLTRANSFERASE C42C1.13"/>
    <property type="match status" value="1"/>
</dbReference>
<dbReference type="PANTHER" id="PTHR14614">
    <property type="entry name" value="HEPATOCELLULAR CARCINOMA-ASSOCIATED ANTIGEN"/>
    <property type="match status" value="1"/>
</dbReference>
<dbReference type="Pfam" id="PF10294">
    <property type="entry name" value="Methyltransf_16"/>
    <property type="match status" value="1"/>
</dbReference>
<dbReference type="AlphaFoldDB" id="A0AAW1Q038"/>
<evidence type="ECO:0000313" key="1">
    <source>
        <dbReference type="EMBL" id="KAK9815244.1"/>
    </source>
</evidence>
<dbReference type="EMBL" id="JALJOR010000006">
    <property type="protein sequence ID" value="KAK9815244.1"/>
    <property type="molecule type" value="Genomic_DNA"/>
</dbReference>
<reference evidence="1 2" key="1">
    <citation type="journal article" date="2024" name="Nat. Commun.">
        <title>Phylogenomics reveals the evolutionary origins of lichenization in chlorophyte algae.</title>
        <authorList>
            <person name="Puginier C."/>
            <person name="Libourel C."/>
            <person name="Otte J."/>
            <person name="Skaloud P."/>
            <person name="Haon M."/>
            <person name="Grisel S."/>
            <person name="Petersen M."/>
            <person name="Berrin J.G."/>
            <person name="Delaux P.M."/>
            <person name="Dal Grande F."/>
            <person name="Keller J."/>
        </authorList>
    </citation>
    <scope>NUCLEOTIDE SEQUENCE [LARGE SCALE GENOMIC DNA]</scope>
    <source>
        <strain evidence="1 2">SAG 2043</strain>
    </source>
</reference>
<dbReference type="Gene3D" id="3.40.50.150">
    <property type="entry name" value="Vaccinia Virus protein VP39"/>
    <property type="match status" value="1"/>
</dbReference>
<keyword evidence="2" id="KW-1185">Reference proteome</keyword>
<protein>
    <submittedName>
        <fullName evidence="1">Uncharacterized protein</fullName>
    </submittedName>
</protein>
<proteinExistence type="predicted"/>
<dbReference type="InterPro" id="IPR019410">
    <property type="entry name" value="Methyltransf_16"/>
</dbReference>
<organism evidence="1 2">
    <name type="scientific">[Myrmecia] bisecta</name>
    <dbReference type="NCBI Taxonomy" id="41462"/>
    <lineage>
        <taxon>Eukaryota</taxon>
        <taxon>Viridiplantae</taxon>
        <taxon>Chlorophyta</taxon>
        <taxon>core chlorophytes</taxon>
        <taxon>Trebouxiophyceae</taxon>
        <taxon>Trebouxiales</taxon>
        <taxon>Trebouxiaceae</taxon>
        <taxon>Myrmecia</taxon>
    </lineage>
</organism>
<dbReference type="SUPFAM" id="SSF53335">
    <property type="entry name" value="S-adenosyl-L-methionine-dependent methyltransferases"/>
    <property type="match status" value="1"/>
</dbReference>
<dbReference type="InterPro" id="IPR029063">
    <property type="entry name" value="SAM-dependent_MTases_sf"/>
</dbReference>
<gene>
    <name evidence="1" type="ORF">WJX72_000525</name>
</gene>
<name>A0AAW1Q038_9CHLO</name>
<dbReference type="Proteomes" id="UP001489004">
    <property type="component" value="Unassembled WGS sequence"/>
</dbReference>
<evidence type="ECO:0000313" key="2">
    <source>
        <dbReference type="Proteomes" id="UP001489004"/>
    </source>
</evidence>
<sequence>MKFCLEGWEDGQPVQSWLTSPDRWQTQAAERVTVEVQPGLSVLIQQQPSKLTANRLGVGACLWDGALVLTAYLSAQPRDSFQGLRCLELGAGVGLVGLVLAKLGASVMLTDKPALTSLLRGNVAKNWLGARPHPSVPADRPRGRADVAALEWGKPGYMDQVAAFAKEPLDLVVATDCCYIDPEGETPDSNHFVKACAGLCSAKTRCLVTFETRSDELRQGFLTAAQTKFSHVEQIPHSQVPEEYQVEYIELYELRL</sequence>
<comment type="caution">
    <text evidence="1">The sequence shown here is derived from an EMBL/GenBank/DDBJ whole genome shotgun (WGS) entry which is preliminary data.</text>
</comment>